<dbReference type="EMBL" id="CM056744">
    <property type="protein sequence ID" value="KAJ8665906.1"/>
    <property type="molecule type" value="Genomic_DNA"/>
</dbReference>
<keyword evidence="2" id="KW-1185">Reference proteome</keyword>
<name>A0ACC2N5E1_9HYME</name>
<evidence type="ECO:0000313" key="2">
    <source>
        <dbReference type="Proteomes" id="UP001239111"/>
    </source>
</evidence>
<accession>A0ACC2N5E1</accession>
<organism evidence="1 2">
    <name type="scientific">Eretmocerus hayati</name>
    <dbReference type="NCBI Taxonomy" id="131215"/>
    <lineage>
        <taxon>Eukaryota</taxon>
        <taxon>Metazoa</taxon>
        <taxon>Ecdysozoa</taxon>
        <taxon>Arthropoda</taxon>
        <taxon>Hexapoda</taxon>
        <taxon>Insecta</taxon>
        <taxon>Pterygota</taxon>
        <taxon>Neoptera</taxon>
        <taxon>Endopterygota</taxon>
        <taxon>Hymenoptera</taxon>
        <taxon>Apocrita</taxon>
        <taxon>Proctotrupomorpha</taxon>
        <taxon>Chalcidoidea</taxon>
        <taxon>Aphelinidae</taxon>
        <taxon>Aphelininae</taxon>
        <taxon>Eretmocerus</taxon>
    </lineage>
</organism>
<proteinExistence type="predicted"/>
<sequence>MLSRKVPHLIDPNLQDHPERHLIIRMVMALALLPPDTIVPTYEAIKRIARKKFGNFFNEFFKYFDDYWIKRRGVERFCVYEKLDKTNNEQESMHKVLNYLFRHRQPHPWQFVGLDDDSDQNHVENSISDTLDVISVGGVDGANNYDIRIDIKEIEELFDSNHEGNRQC</sequence>
<gene>
    <name evidence="1" type="ORF">QAD02_007568</name>
</gene>
<dbReference type="Proteomes" id="UP001239111">
    <property type="component" value="Chromosome 4"/>
</dbReference>
<comment type="caution">
    <text evidence="1">The sequence shown here is derived from an EMBL/GenBank/DDBJ whole genome shotgun (WGS) entry which is preliminary data.</text>
</comment>
<protein>
    <submittedName>
        <fullName evidence="1">Uncharacterized protein</fullName>
    </submittedName>
</protein>
<reference evidence="1" key="1">
    <citation type="submission" date="2023-04" db="EMBL/GenBank/DDBJ databases">
        <title>A chromosome-level genome assembly of the parasitoid wasp Eretmocerus hayati.</title>
        <authorList>
            <person name="Zhong Y."/>
            <person name="Liu S."/>
            <person name="Liu Y."/>
        </authorList>
    </citation>
    <scope>NUCLEOTIDE SEQUENCE</scope>
    <source>
        <strain evidence="1">ZJU_SS_LIU_2023</strain>
    </source>
</reference>
<evidence type="ECO:0000313" key="1">
    <source>
        <dbReference type="EMBL" id="KAJ8665906.1"/>
    </source>
</evidence>